<gene>
    <name evidence="1" type="ORF">Ahy_A02g006774</name>
</gene>
<evidence type="ECO:0000313" key="1">
    <source>
        <dbReference type="EMBL" id="RYR72560.1"/>
    </source>
</evidence>
<dbReference type="GO" id="GO:0008482">
    <property type="term" value="F:sulfite oxidase activity"/>
    <property type="evidence" value="ECO:0007669"/>
    <property type="project" value="TreeGrafter"/>
</dbReference>
<dbReference type="GO" id="GO:0005739">
    <property type="term" value="C:mitochondrion"/>
    <property type="evidence" value="ECO:0007669"/>
    <property type="project" value="TreeGrafter"/>
</dbReference>
<dbReference type="GO" id="GO:0020037">
    <property type="term" value="F:heme binding"/>
    <property type="evidence" value="ECO:0007669"/>
    <property type="project" value="TreeGrafter"/>
</dbReference>
<dbReference type="STRING" id="3818.A0A445EAQ1"/>
<dbReference type="Proteomes" id="UP000289738">
    <property type="component" value="Chromosome A02"/>
</dbReference>
<name>A0A445EAQ1_ARAHY</name>
<dbReference type="GO" id="GO:0006790">
    <property type="term" value="P:sulfur compound metabolic process"/>
    <property type="evidence" value="ECO:0007669"/>
    <property type="project" value="TreeGrafter"/>
</dbReference>
<dbReference type="PANTHER" id="PTHR19372:SF7">
    <property type="entry name" value="SULFITE OXIDASE, MITOCHONDRIAL"/>
    <property type="match status" value="1"/>
</dbReference>
<evidence type="ECO:0000313" key="2">
    <source>
        <dbReference type="Proteomes" id="UP000289738"/>
    </source>
</evidence>
<dbReference type="Gene3D" id="3.90.420.10">
    <property type="entry name" value="Oxidoreductase, molybdopterin-binding domain"/>
    <property type="match status" value="1"/>
</dbReference>
<protein>
    <submittedName>
        <fullName evidence="1">Uncharacterized protein</fullName>
    </submittedName>
</protein>
<dbReference type="PANTHER" id="PTHR19372">
    <property type="entry name" value="SULFITE REDUCTASE"/>
    <property type="match status" value="1"/>
</dbReference>
<dbReference type="InterPro" id="IPR036374">
    <property type="entry name" value="OxRdtase_Mopterin-bd_sf"/>
</dbReference>
<accession>A0A445EAQ1</accession>
<dbReference type="GO" id="GO:0043546">
    <property type="term" value="F:molybdopterin cofactor binding"/>
    <property type="evidence" value="ECO:0007669"/>
    <property type="project" value="TreeGrafter"/>
</dbReference>
<dbReference type="AlphaFoldDB" id="A0A445EAQ1"/>
<dbReference type="EMBL" id="SDMP01000002">
    <property type="protein sequence ID" value="RYR72560.1"/>
    <property type="molecule type" value="Genomic_DNA"/>
</dbReference>
<keyword evidence="2" id="KW-1185">Reference proteome</keyword>
<proteinExistence type="predicted"/>
<organism evidence="1 2">
    <name type="scientific">Arachis hypogaea</name>
    <name type="common">Peanut</name>
    <dbReference type="NCBI Taxonomy" id="3818"/>
    <lineage>
        <taxon>Eukaryota</taxon>
        <taxon>Viridiplantae</taxon>
        <taxon>Streptophyta</taxon>
        <taxon>Embryophyta</taxon>
        <taxon>Tracheophyta</taxon>
        <taxon>Spermatophyta</taxon>
        <taxon>Magnoliopsida</taxon>
        <taxon>eudicotyledons</taxon>
        <taxon>Gunneridae</taxon>
        <taxon>Pentapetalae</taxon>
        <taxon>rosids</taxon>
        <taxon>fabids</taxon>
        <taxon>Fabales</taxon>
        <taxon>Fabaceae</taxon>
        <taxon>Papilionoideae</taxon>
        <taxon>50 kb inversion clade</taxon>
        <taxon>dalbergioids sensu lato</taxon>
        <taxon>Dalbergieae</taxon>
        <taxon>Pterocarpus clade</taxon>
        <taxon>Arachis</taxon>
    </lineage>
</organism>
<reference evidence="1 2" key="1">
    <citation type="submission" date="2019-01" db="EMBL/GenBank/DDBJ databases">
        <title>Sequencing of cultivated peanut Arachis hypogaea provides insights into genome evolution and oil improvement.</title>
        <authorList>
            <person name="Chen X."/>
        </authorList>
    </citation>
    <scope>NUCLEOTIDE SEQUENCE [LARGE SCALE GENOMIC DNA]</scope>
    <source>
        <strain evidence="2">cv. Fuhuasheng</strain>
        <tissue evidence="1">Leaves</tissue>
    </source>
</reference>
<comment type="caution">
    <text evidence="1">The sequence shown here is derived from an EMBL/GenBank/DDBJ whole genome shotgun (WGS) entry which is preliminary data.</text>
</comment>
<sequence>MPRLTAPSDYSKEPLRHPCLKINSKASLIEPFNVELTSSALTCSYVTPNFFYKRNHGPIPIVEDIESFARYVVFLCFSLVLHV</sequence>